<proteinExistence type="inferred from homology"/>
<accession>A0A9E7TJN6</accession>
<dbReference type="EC" id="2.7.7.23" evidence="6"/>
<evidence type="ECO:0000256" key="5">
    <source>
        <dbReference type="ARBA" id="ARBA00012225"/>
    </source>
</evidence>
<feature type="domain" description="Nucleotidyl transferase" evidence="14">
    <location>
        <begin position="3"/>
        <end position="201"/>
    </location>
</feature>
<dbReference type="InterPro" id="IPR023915">
    <property type="entry name" value="Bifunctiontional_GlmU_arc-type"/>
</dbReference>
<evidence type="ECO:0000256" key="10">
    <source>
        <dbReference type="ARBA" id="ARBA00023268"/>
    </source>
</evidence>
<evidence type="ECO:0000256" key="3">
    <source>
        <dbReference type="ARBA" id="ARBA00007707"/>
    </source>
</evidence>
<comment type="pathway">
    <text evidence="1">Nucleotide-sugar biosynthesis; UDP-N-acetyl-alpha-D-glucosamine biosynthesis; N-acetyl-alpha-D-glucosamine 1-phosphate from alpha-D-glucosamine 6-phosphate (route II): step 2/2.</text>
</comment>
<dbReference type="KEGG" id="mend:L6E24_05395"/>
<dbReference type="InterPro" id="IPR005835">
    <property type="entry name" value="NTP_transferase_dom"/>
</dbReference>
<dbReference type="SUPFAM" id="SSF51161">
    <property type="entry name" value="Trimeric LpxA-like enzymes"/>
    <property type="match status" value="1"/>
</dbReference>
<dbReference type="Pfam" id="PF25087">
    <property type="entry name" value="GMPPB_C"/>
    <property type="match status" value="1"/>
</dbReference>
<name>A0A9E7TJN6_9EURY</name>
<evidence type="ECO:0000313" key="16">
    <source>
        <dbReference type="EMBL" id="UUX93853.1"/>
    </source>
</evidence>
<dbReference type="NCBIfam" id="TIGR03992">
    <property type="entry name" value="Arch_glmU"/>
    <property type="match status" value="1"/>
</dbReference>
<evidence type="ECO:0000256" key="6">
    <source>
        <dbReference type="ARBA" id="ARBA00012457"/>
    </source>
</evidence>
<evidence type="ECO:0000256" key="4">
    <source>
        <dbReference type="ARBA" id="ARBA00007947"/>
    </source>
</evidence>
<dbReference type="GO" id="GO:0019134">
    <property type="term" value="F:glucosamine-1-phosphate N-acetyltransferase activity"/>
    <property type="evidence" value="ECO:0007669"/>
    <property type="project" value="UniProtKB-EC"/>
</dbReference>
<dbReference type="EMBL" id="CP096115">
    <property type="protein sequence ID" value="UUX93853.1"/>
    <property type="molecule type" value="Genomic_DNA"/>
</dbReference>
<comment type="similarity">
    <text evidence="4">In the N-terminal section; belongs to the N-acetylglucosamine-1-phosphate uridyltransferase family.</text>
</comment>
<keyword evidence="11" id="KW-0012">Acyltransferase</keyword>
<dbReference type="PANTHER" id="PTHR43584:SF8">
    <property type="entry name" value="N-ACETYLMURAMATE ALPHA-1-PHOSPHATE URIDYLYLTRANSFERASE"/>
    <property type="match status" value="1"/>
</dbReference>
<reference evidence="16" key="1">
    <citation type="submission" date="2022-04" db="EMBL/GenBank/DDBJ databases">
        <title>Complete genome of Methanoplanus endosymbiosus DSM 3599.</title>
        <authorList>
            <person name="Chen S.-C."/>
            <person name="You Y.-T."/>
            <person name="Zhou Y.-Z."/>
            <person name="Lai M.-C."/>
        </authorList>
    </citation>
    <scope>NUCLEOTIDE SEQUENCE</scope>
    <source>
        <strain evidence="16">DSM 3599</strain>
    </source>
</reference>
<comment type="similarity">
    <text evidence="3">In the C-terminal section; belongs to the transferase hexapeptide repeat family.</text>
</comment>
<dbReference type="Gene3D" id="3.90.550.10">
    <property type="entry name" value="Spore Coat Polysaccharide Biosynthesis Protein SpsA, Chain A"/>
    <property type="match status" value="1"/>
</dbReference>
<evidence type="ECO:0000259" key="15">
    <source>
        <dbReference type="Pfam" id="PF25087"/>
    </source>
</evidence>
<dbReference type="PANTHER" id="PTHR43584">
    <property type="entry name" value="NUCLEOTIDYL TRANSFERASE"/>
    <property type="match status" value="1"/>
</dbReference>
<dbReference type="GO" id="GO:0003977">
    <property type="term" value="F:UDP-N-acetylglucosamine diphosphorylase activity"/>
    <property type="evidence" value="ECO:0007669"/>
    <property type="project" value="UniProtKB-EC"/>
</dbReference>
<evidence type="ECO:0000256" key="7">
    <source>
        <dbReference type="ARBA" id="ARBA00013414"/>
    </source>
</evidence>
<dbReference type="SUPFAM" id="SSF53448">
    <property type="entry name" value="Nucleotide-diphospho-sugar transferases"/>
    <property type="match status" value="1"/>
</dbReference>
<evidence type="ECO:0000256" key="11">
    <source>
        <dbReference type="ARBA" id="ARBA00023315"/>
    </source>
</evidence>
<dbReference type="InterPro" id="IPR029044">
    <property type="entry name" value="Nucleotide-diphossugar_trans"/>
</dbReference>
<comment type="catalytic activity">
    <reaction evidence="13">
        <text>N-acetyl-alpha-D-glucosamine 1-phosphate + UTP + H(+) = UDP-N-acetyl-alpha-D-glucosamine + diphosphate</text>
        <dbReference type="Rhea" id="RHEA:13509"/>
        <dbReference type="ChEBI" id="CHEBI:15378"/>
        <dbReference type="ChEBI" id="CHEBI:33019"/>
        <dbReference type="ChEBI" id="CHEBI:46398"/>
        <dbReference type="ChEBI" id="CHEBI:57705"/>
        <dbReference type="ChEBI" id="CHEBI:57776"/>
        <dbReference type="EC" id="2.7.7.23"/>
    </reaction>
</comment>
<evidence type="ECO:0000259" key="14">
    <source>
        <dbReference type="Pfam" id="PF00483"/>
    </source>
</evidence>
<keyword evidence="17" id="KW-1185">Reference proteome</keyword>
<evidence type="ECO:0000313" key="17">
    <source>
        <dbReference type="Proteomes" id="UP001060368"/>
    </source>
</evidence>
<dbReference type="Pfam" id="PF00483">
    <property type="entry name" value="NTP_transferase"/>
    <property type="match status" value="1"/>
</dbReference>
<feature type="domain" description="Mannose-1-phosphate guanyltransferase C-terminal" evidence="15">
    <location>
        <begin position="251"/>
        <end position="354"/>
    </location>
</feature>
<evidence type="ECO:0000256" key="1">
    <source>
        <dbReference type="ARBA" id="ARBA00005166"/>
    </source>
</evidence>
<dbReference type="AlphaFoldDB" id="A0A9E7TJN6"/>
<dbReference type="Proteomes" id="UP001060368">
    <property type="component" value="Chromosome"/>
</dbReference>
<keyword evidence="9" id="KW-0548">Nucleotidyltransferase</keyword>
<organism evidence="16 17">
    <name type="scientific">Methanoplanus endosymbiosus</name>
    <dbReference type="NCBI Taxonomy" id="33865"/>
    <lineage>
        <taxon>Archaea</taxon>
        <taxon>Methanobacteriati</taxon>
        <taxon>Methanobacteriota</taxon>
        <taxon>Stenosarchaea group</taxon>
        <taxon>Methanomicrobia</taxon>
        <taxon>Methanomicrobiales</taxon>
        <taxon>Methanomicrobiaceae</taxon>
        <taxon>Methanoplanus</taxon>
    </lineage>
</organism>
<evidence type="ECO:0000256" key="13">
    <source>
        <dbReference type="ARBA" id="ARBA00048493"/>
    </source>
</evidence>
<protein>
    <recommendedName>
        <fullName evidence="7">Bifunctional protein GlmU</fullName>
        <ecNumber evidence="5">2.3.1.157</ecNumber>
        <ecNumber evidence="6">2.7.7.23</ecNumber>
    </recommendedName>
</protein>
<keyword evidence="8" id="KW-0808">Transferase</keyword>
<dbReference type="Gene3D" id="2.160.10.10">
    <property type="entry name" value="Hexapeptide repeat proteins"/>
    <property type="match status" value="1"/>
</dbReference>
<comment type="pathway">
    <text evidence="2">Nucleotide-sugar biosynthesis; UDP-N-acetyl-alpha-D-glucosamine biosynthesis; UDP-N-acetyl-alpha-D-glucosamine from N-acetyl-alpha-D-glucosamine 1-phosphate: step 1/1.</text>
</comment>
<sequence>MQAVVLAGGEGHRLRPLTRGIAKVMIPVANKPIIDYVLDALVKNGINDIIVVVGYRREQLIRHLNNTDYPVTVVTQKKQIGTANALLCAKDLINGRFLLLPGDNYIDAESLSRIKNEDNAVLISEHPYPSNFGVVKVSDGKISGIREKPGETESSIVSTGIFSFDTDIFRFLDRCEIPEIIEYLKRSGRSFKAVTTECWRDAIYPWDLLRMNKRTLEMISPQFSGKISRNAVISGKVSIGEGTTIAPGAVIQGPAIIGEGCEIGPNSCIMPGVSVGNRTKVGAFTCIENSIVMEDSVIGSHSLVKDSVIGSGCILLDHISTVSTRSLVETESGLIRGRFGAILGDGVEAAPFTVFKGAIAGSGSKIEIGRTIEGILPENSIVR</sequence>
<dbReference type="CDD" id="cd04181">
    <property type="entry name" value="NTP_transferase"/>
    <property type="match status" value="1"/>
</dbReference>
<evidence type="ECO:0000256" key="9">
    <source>
        <dbReference type="ARBA" id="ARBA00022695"/>
    </source>
</evidence>
<evidence type="ECO:0000256" key="12">
    <source>
        <dbReference type="ARBA" id="ARBA00048247"/>
    </source>
</evidence>
<dbReference type="InterPro" id="IPR050065">
    <property type="entry name" value="GlmU-like"/>
</dbReference>
<evidence type="ECO:0000256" key="8">
    <source>
        <dbReference type="ARBA" id="ARBA00022679"/>
    </source>
</evidence>
<evidence type="ECO:0000256" key="2">
    <source>
        <dbReference type="ARBA" id="ARBA00005208"/>
    </source>
</evidence>
<comment type="catalytic activity">
    <reaction evidence="12">
        <text>alpha-D-glucosamine 1-phosphate + acetyl-CoA = N-acetyl-alpha-D-glucosamine 1-phosphate + CoA + H(+)</text>
        <dbReference type="Rhea" id="RHEA:13725"/>
        <dbReference type="ChEBI" id="CHEBI:15378"/>
        <dbReference type="ChEBI" id="CHEBI:57287"/>
        <dbReference type="ChEBI" id="CHEBI:57288"/>
        <dbReference type="ChEBI" id="CHEBI:57776"/>
        <dbReference type="ChEBI" id="CHEBI:58516"/>
        <dbReference type="EC" id="2.3.1.157"/>
    </reaction>
</comment>
<dbReference type="EC" id="2.3.1.157" evidence="5"/>
<keyword evidence="10" id="KW-0511">Multifunctional enzyme</keyword>
<dbReference type="InterPro" id="IPR011004">
    <property type="entry name" value="Trimer_LpxA-like_sf"/>
</dbReference>
<gene>
    <name evidence="16" type="ORF">L6E24_05395</name>
</gene>
<dbReference type="InterPro" id="IPR056729">
    <property type="entry name" value="GMPPB_C"/>
</dbReference>